<proteinExistence type="predicted"/>
<gene>
    <name evidence="1" type="ORF">CHS0354_015134</name>
</gene>
<reference evidence="1" key="1">
    <citation type="journal article" date="2021" name="Genome Biol. Evol.">
        <title>A High-Quality Reference Genome for a Parasitic Bivalve with Doubly Uniparental Inheritance (Bivalvia: Unionida).</title>
        <authorList>
            <person name="Smith C.H."/>
        </authorList>
    </citation>
    <scope>NUCLEOTIDE SEQUENCE</scope>
    <source>
        <strain evidence="1">CHS0354</strain>
    </source>
</reference>
<reference evidence="1" key="3">
    <citation type="submission" date="2023-05" db="EMBL/GenBank/DDBJ databases">
        <authorList>
            <person name="Smith C.H."/>
        </authorList>
    </citation>
    <scope>NUCLEOTIDE SEQUENCE</scope>
    <source>
        <strain evidence="1">CHS0354</strain>
        <tissue evidence="1">Mantle</tissue>
    </source>
</reference>
<evidence type="ECO:0000313" key="2">
    <source>
        <dbReference type="Proteomes" id="UP001195483"/>
    </source>
</evidence>
<reference evidence="1" key="2">
    <citation type="journal article" date="2021" name="Genome Biol. Evol.">
        <title>Developing a high-quality reference genome for a parasitic bivalve with doubly uniparental inheritance (Bivalvia: Unionida).</title>
        <authorList>
            <person name="Smith C.H."/>
        </authorList>
    </citation>
    <scope>NUCLEOTIDE SEQUENCE</scope>
    <source>
        <strain evidence="1">CHS0354</strain>
        <tissue evidence="1">Mantle</tissue>
    </source>
</reference>
<evidence type="ECO:0000313" key="1">
    <source>
        <dbReference type="EMBL" id="KAK3589640.1"/>
    </source>
</evidence>
<dbReference type="AlphaFoldDB" id="A0AAE0SCR3"/>
<keyword evidence="2" id="KW-1185">Reference proteome</keyword>
<comment type="caution">
    <text evidence="1">The sequence shown here is derived from an EMBL/GenBank/DDBJ whole genome shotgun (WGS) entry which is preliminary data.</text>
</comment>
<name>A0AAE0SCR3_9BIVA</name>
<dbReference type="Proteomes" id="UP001195483">
    <property type="component" value="Unassembled WGS sequence"/>
</dbReference>
<dbReference type="EMBL" id="JAEAOA010000943">
    <property type="protein sequence ID" value="KAK3589640.1"/>
    <property type="molecule type" value="Genomic_DNA"/>
</dbReference>
<organism evidence="1 2">
    <name type="scientific">Potamilus streckersoni</name>
    <dbReference type="NCBI Taxonomy" id="2493646"/>
    <lineage>
        <taxon>Eukaryota</taxon>
        <taxon>Metazoa</taxon>
        <taxon>Spiralia</taxon>
        <taxon>Lophotrochozoa</taxon>
        <taxon>Mollusca</taxon>
        <taxon>Bivalvia</taxon>
        <taxon>Autobranchia</taxon>
        <taxon>Heteroconchia</taxon>
        <taxon>Palaeoheterodonta</taxon>
        <taxon>Unionida</taxon>
        <taxon>Unionoidea</taxon>
        <taxon>Unionidae</taxon>
        <taxon>Ambleminae</taxon>
        <taxon>Lampsilini</taxon>
        <taxon>Potamilus</taxon>
    </lineage>
</organism>
<accession>A0AAE0SCR3</accession>
<sequence>MIINTTSTDEEANSSPSPECYLGWILRDQAKPTSLLLIWEDNTKKINWIKVPQRIPAQRMEGEAQ</sequence>
<protein>
    <submittedName>
        <fullName evidence="1">Uncharacterized protein</fullName>
    </submittedName>
</protein>